<evidence type="ECO:0000259" key="1">
    <source>
        <dbReference type="SMART" id="SM00670"/>
    </source>
</evidence>
<dbReference type="CDD" id="cd09854">
    <property type="entry name" value="PIN_VapC-like"/>
    <property type="match status" value="1"/>
</dbReference>
<dbReference type="InterPro" id="IPR029060">
    <property type="entry name" value="PIN-like_dom_sf"/>
</dbReference>
<reference evidence="2" key="1">
    <citation type="journal article" date="2015" name="Nature">
        <title>Complex archaea that bridge the gap between prokaryotes and eukaryotes.</title>
        <authorList>
            <person name="Spang A."/>
            <person name="Saw J.H."/>
            <person name="Jorgensen S.L."/>
            <person name="Zaremba-Niedzwiedzka K."/>
            <person name="Martijn J."/>
            <person name="Lind A.E."/>
            <person name="van Eijk R."/>
            <person name="Schleper C."/>
            <person name="Guy L."/>
            <person name="Ettema T.J."/>
        </authorList>
    </citation>
    <scope>NUCLEOTIDE SEQUENCE</scope>
</reference>
<evidence type="ECO:0000313" key="2">
    <source>
        <dbReference type="EMBL" id="KKM78620.1"/>
    </source>
</evidence>
<dbReference type="SUPFAM" id="SSF88723">
    <property type="entry name" value="PIN domain-like"/>
    <property type="match status" value="1"/>
</dbReference>
<proteinExistence type="predicted"/>
<name>A0A0F9MP93_9ZZZZ</name>
<organism evidence="2">
    <name type="scientific">marine sediment metagenome</name>
    <dbReference type="NCBI Taxonomy" id="412755"/>
    <lineage>
        <taxon>unclassified sequences</taxon>
        <taxon>metagenomes</taxon>
        <taxon>ecological metagenomes</taxon>
    </lineage>
</organism>
<accession>A0A0F9MP93</accession>
<gene>
    <name evidence="2" type="ORF">LCGC14_1358100</name>
</gene>
<dbReference type="Gene3D" id="3.40.50.1010">
    <property type="entry name" value="5'-nuclease"/>
    <property type="match status" value="1"/>
</dbReference>
<comment type="caution">
    <text evidence="2">The sequence shown here is derived from an EMBL/GenBank/DDBJ whole genome shotgun (WGS) entry which is preliminary data.</text>
</comment>
<sequence length="134" mass="15804">MTEKVVIDAQVLFYFHYDYQKVPSILQQLKKKVINGEITVVLPTIAIAELLWKLRKTGKLGAFKEALNRWENAENVIIDDFNIEIIKLMLKNIKSHELHDEIIAMTCKKHDTDIIYSKDKKFKEIFNLQLKSWK</sequence>
<dbReference type="Pfam" id="PF01850">
    <property type="entry name" value="PIN"/>
    <property type="match status" value="1"/>
</dbReference>
<protein>
    <recommendedName>
        <fullName evidence="1">PIN domain-containing protein</fullName>
    </recommendedName>
</protein>
<dbReference type="SMART" id="SM00670">
    <property type="entry name" value="PINc"/>
    <property type="match status" value="1"/>
</dbReference>
<dbReference type="EMBL" id="LAZR01008464">
    <property type="protein sequence ID" value="KKM78620.1"/>
    <property type="molecule type" value="Genomic_DNA"/>
</dbReference>
<dbReference type="InterPro" id="IPR002716">
    <property type="entry name" value="PIN_dom"/>
</dbReference>
<feature type="domain" description="PIN" evidence="1">
    <location>
        <begin position="3"/>
        <end position="124"/>
    </location>
</feature>
<dbReference type="AlphaFoldDB" id="A0A0F9MP93"/>